<comment type="caution">
    <text evidence="2">The sequence shown here is derived from an EMBL/GenBank/DDBJ whole genome shotgun (WGS) entry which is preliminary data.</text>
</comment>
<reference evidence="3" key="1">
    <citation type="journal article" date="2019" name="Int. J. Syst. Evol. Microbiol.">
        <title>The Global Catalogue of Microorganisms (GCM) 10K type strain sequencing project: providing services to taxonomists for standard genome sequencing and annotation.</title>
        <authorList>
            <consortium name="The Broad Institute Genomics Platform"/>
            <consortium name="The Broad Institute Genome Sequencing Center for Infectious Disease"/>
            <person name="Wu L."/>
            <person name="Ma J."/>
        </authorList>
    </citation>
    <scope>NUCLEOTIDE SEQUENCE [LARGE SCALE GENOMIC DNA]</scope>
    <source>
        <strain evidence="3">JCM 17138</strain>
    </source>
</reference>
<sequence length="81" mass="8921">MKKARLESGRRYGQDKGRLPDPHADAATEDAYDLSAQLARGEDKLYRVGLYLTVHTDGDEELADETAAVRAFAAPGDWHCS</sequence>
<dbReference type="Proteomes" id="UP001501009">
    <property type="component" value="Unassembled WGS sequence"/>
</dbReference>
<keyword evidence="3" id="KW-1185">Reference proteome</keyword>
<protein>
    <submittedName>
        <fullName evidence="2">Uncharacterized protein</fullName>
    </submittedName>
</protein>
<feature type="compositionally biased region" description="Basic and acidic residues" evidence="1">
    <location>
        <begin position="1"/>
        <end position="26"/>
    </location>
</feature>
<evidence type="ECO:0000256" key="1">
    <source>
        <dbReference type="SAM" id="MobiDB-lite"/>
    </source>
</evidence>
<dbReference type="RefSeq" id="WP_275776381.1">
    <property type="nucleotide sequence ID" value="NZ_BAABDE010000028.1"/>
</dbReference>
<organism evidence="2 3">
    <name type="scientific">Streptomyces coacervatus</name>
    <dbReference type="NCBI Taxonomy" id="647381"/>
    <lineage>
        <taxon>Bacteria</taxon>
        <taxon>Bacillati</taxon>
        <taxon>Actinomycetota</taxon>
        <taxon>Actinomycetes</taxon>
        <taxon>Kitasatosporales</taxon>
        <taxon>Streptomycetaceae</taxon>
        <taxon>Streptomyces</taxon>
    </lineage>
</organism>
<evidence type="ECO:0000313" key="2">
    <source>
        <dbReference type="EMBL" id="GAA3828161.1"/>
    </source>
</evidence>
<name>A0ABP7IVK7_9ACTN</name>
<accession>A0ABP7IVK7</accession>
<evidence type="ECO:0000313" key="3">
    <source>
        <dbReference type="Proteomes" id="UP001501009"/>
    </source>
</evidence>
<feature type="region of interest" description="Disordered" evidence="1">
    <location>
        <begin position="1"/>
        <end position="28"/>
    </location>
</feature>
<dbReference type="EMBL" id="BAABDE010000028">
    <property type="protein sequence ID" value="GAA3828161.1"/>
    <property type="molecule type" value="Genomic_DNA"/>
</dbReference>
<proteinExistence type="predicted"/>
<gene>
    <name evidence="2" type="ORF">GCM10022403_071780</name>
</gene>